<name>X0Y3E4_9ZZZZ</name>
<feature type="non-terminal residue" evidence="2">
    <location>
        <position position="124"/>
    </location>
</feature>
<sequence length="124" mass="14173">MVSAPARRKQVAYVRGRGISLRRSCALLQVARSTIGYESALDKRDAPVIDAMRELSAQYPRFGYRRIQVFLARRGLTMSADRAYRIWKKAGLQVPRRRPRRRVATGRPRPLPAMGANEVWAYEG</sequence>
<organism evidence="2">
    <name type="scientific">marine sediment metagenome</name>
    <dbReference type="NCBI Taxonomy" id="412755"/>
    <lineage>
        <taxon>unclassified sequences</taxon>
        <taxon>metagenomes</taxon>
        <taxon>ecological metagenomes</taxon>
    </lineage>
</organism>
<feature type="domain" description="HTH-like" evidence="1">
    <location>
        <begin position="47"/>
        <end position="100"/>
    </location>
</feature>
<proteinExistence type="predicted"/>
<dbReference type="PANTHER" id="PTHR47515">
    <property type="entry name" value="LOW CALCIUM RESPONSE LOCUS PROTEIN T"/>
    <property type="match status" value="1"/>
</dbReference>
<gene>
    <name evidence="2" type="ORF">S01H1_83166</name>
</gene>
<reference evidence="2" key="1">
    <citation type="journal article" date="2014" name="Front. Microbiol.">
        <title>High frequency of phylogenetically diverse reductive dehalogenase-homologous genes in deep subseafloor sedimentary metagenomes.</title>
        <authorList>
            <person name="Kawai M."/>
            <person name="Futagami T."/>
            <person name="Toyoda A."/>
            <person name="Takaki Y."/>
            <person name="Nishi S."/>
            <person name="Hori S."/>
            <person name="Arai W."/>
            <person name="Tsubouchi T."/>
            <person name="Morono Y."/>
            <person name="Uchiyama I."/>
            <person name="Ito T."/>
            <person name="Fujiyama A."/>
            <person name="Inagaki F."/>
            <person name="Takami H."/>
        </authorList>
    </citation>
    <scope>NUCLEOTIDE SEQUENCE</scope>
    <source>
        <strain evidence="2">Expedition CK06-06</strain>
    </source>
</reference>
<dbReference type="PANTHER" id="PTHR47515:SF2">
    <property type="entry name" value="INTEGRASE CORE DOMAIN PROTEIN"/>
    <property type="match status" value="1"/>
</dbReference>
<evidence type="ECO:0000259" key="1">
    <source>
        <dbReference type="Pfam" id="PF13276"/>
    </source>
</evidence>
<evidence type="ECO:0000313" key="2">
    <source>
        <dbReference type="EMBL" id="GAG43228.1"/>
    </source>
</evidence>
<dbReference type="Pfam" id="PF13276">
    <property type="entry name" value="HTH_21"/>
    <property type="match status" value="1"/>
</dbReference>
<comment type="caution">
    <text evidence="2">The sequence shown here is derived from an EMBL/GenBank/DDBJ whole genome shotgun (WGS) entry which is preliminary data.</text>
</comment>
<dbReference type="EMBL" id="BARS01056489">
    <property type="protein sequence ID" value="GAG43228.1"/>
    <property type="molecule type" value="Genomic_DNA"/>
</dbReference>
<dbReference type="AlphaFoldDB" id="X0Y3E4"/>
<accession>X0Y3E4</accession>
<protein>
    <recommendedName>
        <fullName evidence="1">HTH-like domain-containing protein</fullName>
    </recommendedName>
</protein>
<dbReference type="InterPro" id="IPR025948">
    <property type="entry name" value="HTH-like_dom"/>
</dbReference>